<evidence type="ECO:0000313" key="10">
    <source>
        <dbReference type="Proteomes" id="UP001623592"/>
    </source>
</evidence>
<dbReference type="InterPro" id="IPR035965">
    <property type="entry name" value="PAS-like_dom_sf"/>
</dbReference>
<keyword evidence="4" id="KW-0808">Transferase</keyword>
<keyword evidence="3" id="KW-0597">Phosphoprotein</keyword>
<feature type="transmembrane region" description="Helical" evidence="7">
    <location>
        <begin position="49"/>
        <end position="72"/>
    </location>
</feature>
<keyword evidence="5" id="KW-0418">Kinase</keyword>
<dbReference type="Gene3D" id="1.10.287.130">
    <property type="match status" value="1"/>
</dbReference>
<feature type="domain" description="Histidine kinase" evidence="8">
    <location>
        <begin position="426"/>
        <end position="648"/>
    </location>
</feature>
<accession>A0ABW8TJ78</accession>
<dbReference type="Pfam" id="PF13188">
    <property type="entry name" value="PAS_8"/>
    <property type="match status" value="1"/>
</dbReference>
<dbReference type="Gene3D" id="3.30.450.20">
    <property type="entry name" value="PAS domain"/>
    <property type="match status" value="1"/>
</dbReference>
<gene>
    <name evidence="9" type="ORF">ACJDT4_19430</name>
</gene>
<evidence type="ECO:0000313" key="9">
    <source>
        <dbReference type="EMBL" id="MFL0252589.1"/>
    </source>
</evidence>
<feature type="transmembrane region" description="Helical" evidence="7">
    <location>
        <begin position="24"/>
        <end position="43"/>
    </location>
</feature>
<dbReference type="InterPro" id="IPR005467">
    <property type="entry name" value="His_kinase_dom"/>
</dbReference>
<dbReference type="Pfam" id="PF02518">
    <property type="entry name" value="HATPase_c"/>
    <property type="match status" value="1"/>
</dbReference>
<dbReference type="EC" id="2.7.13.3" evidence="2"/>
<keyword evidence="7" id="KW-0472">Membrane</keyword>
<dbReference type="Pfam" id="PF00512">
    <property type="entry name" value="HisKA"/>
    <property type="match status" value="1"/>
</dbReference>
<dbReference type="EMBL" id="JBJIAA010000018">
    <property type="protein sequence ID" value="MFL0252589.1"/>
    <property type="molecule type" value="Genomic_DNA"/>
</dbReference>
<dbReference type="SUPFAM" id="SSF55874">
    <property type="entry name" value="ATPase domain of HSP90 chaperone/DNA topoisomerase II/histidine kinase"/>
    <property type="match status" value="1"/>
</dbReference>
<evidence type="ECO:0000256" key="5">
    <source>
        <dbReference type="ARBA" id="ARBA00022777"/>
    </source>
</evidence>
<comment type="caution">
    <text evidence="9">The sequence shown here is derived from an EMBL/GenBank/DDBJ whole genome shotgun (WGS) entry which is preliminary data.</text>
</comment>
<evidence type="ECO:0000256" key="1">
    <source>
        <dbReference type="ARBA" id="ARBA00000085"/>
    </source>
</evidence>
<name>A0ABW8TJ78_9CLOT</name>
<keyword evidence="7" id="KW-1133">Transmembrane helix</keyword>
<keyword evidence="6" id="KW-0902">Two-component regulatory system</keyword>
<dbReference type="Proteomes" id="UP001623592">
    <property type="component" value="Unassembled WGS sequence"/>
</dbReference>
<dbReference type="NCBIfam" id="TIGR00229">
    <property type="entry name" value="sensory_box"/>
    <property type="match status" value="1"/>
</dbReference>
<dbReference type="SUPFAM" id="SSF47384">
    <property type="entry name" value="Homodimeric domain of signal transducing histidine kinase"/>
    <property type="match status" value="1"/>
</dbReference>
<evidence type="ECO:0000256" key="6">
    <source>
        <dbReference type="ARBA" id="ARBA00023012"/>
    </source>
</evidence>
<dbReference type="PRINTS" id="PR00344">
    <property type="entry name" value="BCTRLSENSOR"/>
</dbReference>
<dbReference type="SMART" id="SM00387">
    <property type="entry name" value="HATPase_c"/>
    <property type="match status" value="1"/>
</dbReference>
<dbReference type="InterPro" id="IPR003594">
    <property type="entry name" value="HATPase_dom"/>
</dbReference>
<sequence length="680" mass="78011">MNISDNIYEGNEGERKKSLYRRNLILLFLSGIVLLYVALPTTFTDNKTYVNIVEMINLLLKLSMFISVIIAYKIYHKTVFIYLEIILGVISVINIVFLIALVKGGGALNNIPNVCYMFKFIIDCIAYTSAITFSILLKSTVTNKVLKRVQIIYGVIPLMLVVIIQFKGRYFNSYNTIKLENIMYYGQLAFLAMLFVCLVIIYKNSNKLQNKGFFKKLIVADVLFMISHILSLNFIPLIHYLHRCNYIFSLLGTAIICQVVIEATLQNQLEKLYRSISEKNCEIENLKYLYRSVFEFMSDGIIIRDGGNIIFANNSMVEMTRAVSDEKFKGFNVVKLIGSKYIERFNQYNKLVLEGKKVNGITEEIVCFDGNKIMVEVSCTKIVMAGKSMILSIVKNISNQMKAEQNEKELIAARNKDKLRGEFFANISHELRTPINVIYSSLQVMQMHMEKDNINNDKIDCYMKVIKQNCYRLLRIISNLIDITKIEAGFLKPNMSRREIVSLIENISMSIVTYLHQKDMELVFDTDIEEKYVECDADMMERVMLNLFSNAVKFRKSNGHVWVNIHDTKDGSVTIEVKDDGIGIPEEKQKLIFKRFTQVDSSLIRRSKGSGIGLSLVKSIIEMNSGSIRFESKEDVGTKFIIKLPSERNEIMHEYSDVKSISDSGIDNTKEKVNIEFADI</sequence>
<evidence type="ECO:0000256" key="2">
    <source>
        <dbReference type="ARBA" id="ARBA00012438"/>
    </source>
</evidence>
<feature type="transmembrane region" description="Helical" evidence="7">
    <location>
        <begin position="116"/>
        <end position="137"/>
    </location>
</feature>
<dbReference type="PANTHER" id="PTHR43711:SF26">
    <property type="entry name" value="SENSOR HISTIDINE KINASE RCSC"/>
    <property type="match status" value="1"/>
</dbReference>
<feature type="transmembrane region" description="Helical" evidence="7">
    <location>
        <begin position="149"/>
        <end position="170"/>
    </location>
</feature>
<dbReference type="Gene3D" id="3.30.565.10">
    <property type="entry name" value="Histidine kinase-like ATPase, C-terminal domain"/>
    <property type="match status" value="1"/>
</dbReference>
<proteinExistence type="predicted"/>
<evidence type="ECO:0000256" key="3">
    <source>
        <dbReference type="ARBA" id="ARBA00022553"/>
    </source>
</evidence>
<keyword evidence="7" id="KW-0812">Transmembrane</keyword>
<evidence type="ECO:0000256" key="4">
    <source>
        <dbReference type="ARBA" id="ARBA00022679"/>
    </source>
</evidence>
<protein>
    <recommendedName>
        <fullName evidence="2">histidine kinase</fullName>
        <ecNumber evidence="2">2.7.13.3</ecNumber>
    </recommendedName>
</protein>
<dbReference type="InterPro" id="IPR036890">
    <property type="entry name" value="HATPase_C_sf"/>
</dbReference>
<dbReference type="PROSITE" id="PS50109">
    <property type="entry name" value="HIS_KIN"/>
    <property type="match status" value="1"/>
</dbReference>
<dbReference type="SMART" id="SM00388">
    <property type="entry name" value="HisKA"/>
    <property type="match status" value="1"/>
</dbReference>
<keyword evidence="9" id="KW-0067">ATP-binding</keyword>
<dbReference type="PANTHER" id="PTHR43711">
    <property type="entry name" value="TWO-COMPONENT HISTIDINE KINASE"/>
    <property type="match status" value="1"/>
</dbReference>
<organism evidence="9 10">
    <name type="scientific">Clostridium neuense</name>
    <dbReference type="NCBI Taxonomy" id="1728934"/>
    <lineage>
        <taxon>Bacteria</taxon>
        <taxon>Bacillati</taxon>
        <taxon>Bacillota</taxon>
        <taxon>Clostridia</taxon>
        <taxon>Eubacteriales</taxon>
        <taxon>Clostridiaceae</taxon>
        <taxon>Clostridium</taxon>
    </lineage>
</organism>
<comment type="catalytic activity">
    <reaction evidence="1">
        <text>ATP + protein L-histidine = ADP + protein N-phospho-L-histidine.</text>
        <dbReference type="EC" id="2.7.13.3"/>
    </reaction>
</comment>
<feature type="transmembrane region" description="Helical" evidence="7">
    <location>
        <begin position="182"/>
        <end position="202"/>
    </location>
</feature>
<dbReference type="RefSeq" id="WP_406789244.1">
    <property type="nucleotide sequence ID" value="NZ_JBJIAA010000018.1"/>
</dbReference>
<keyword evidence="10" id="KW-1185">Reference proteome</keyword>
<feature type="transmembrane region" description="Helical" evidence="7">
    <location>
        <begin position="79"/>
        <end position="101"/>
    </location>
</feature>
<dbReference type="InterPro" id="IPR050736">
    <property type="entry name" value="Sensor_HK_Regulatory"/>
</dbReference>
<keyword evidence="9" id="KW-0547">Nucleotide-binding</keyword>
<dbReference type="SUPFAM" id="SSF55785">
    <property type="entry name" value="PYP-like sensor domain (PAS domain)"/>
    <property type="match status" value="1"/>
</dbReference>
<dbReference type="CDD" id="cd00082">
    <property type="entry name" value="HisKA"/>
    <property type="match status" value="1"/>
</dbReference>
<dbReference type="InterPro" id="IPR004358">
    <property type="entry name" value="Sig_transdc_His_kin-like_C"/>
</dbReference>
<dbReference type="InterPro" id="IPR003661">
    <property type="entry name" value="HisK_dim/P_dom"/>
</dbReference>
<evidence type="ECO:0000259" key="8">
    <source>
        <dbReference type="PROSITE" id="PS50109"/>
    </source>
</evidence>
<evidence type="ECO:0000256" key="7">
    <source>
        <dbReference type="SAM" id="Phobius"/>
    </source>
</evidence>
<dbReference type="InterPro" id="IPR036097">
    <property type="entry name" value="HisK_dim/P_sf"/>
</dbReference>
<dbReference type="GO" id="GO:0005524">
    <property type="term" value="F:ATP binding"/>
    <property type="evidence" value="ECO:0007669"/>
    <property type="project" value="UniProtKB-KW"/>
</dbReference>
<reference evidence="9 10" key="1">
    <citation type="submission" date="2024-11" db="EMBL/GenBank/DDBJ databases">
        <authorList>
            <person name="Heng Y.C."/>
            <person name="Lim A.C.H."/>
            <person name="Lee J.K.Y."/>
            <person name="Kittelmann S."/>
        </authorList>
    </citation>
    <scope>NUCLEOTIDE SEQUENCE [LARGE SCALE GENOMIC DNA]</scope>
    <source>
        <strain evidence="9 10">WILCCON 0114</strain>
    </source>
</reference>
<dbReference type="InterPro" id="IPR000014">
    <property type="entry name" value="PAS"/>
</dbReference>
<feature type="transmembrane region" description="Helical" evidence="7">
    <location>
        <begin position="222"/>
        <end position="240"/>
    </location>
</feature>